<proteinExistence type="predicted"/>
<keyword evidence="3" id="KW-1185">Reference proteome</keyword>
<gene>
    <name evidence="2" type="ORF">SAMN05421866_1879</name>
</gene>
<dbReference type="EMBL" id="FQWT01000002">
    <property type="protein sequence ID" value="SHH02989.1"/>
    <property type="molecule type" value="Genomic_DNA"/>
</dbReference>
<feature type="signal peptide" evidence="1">
    <location>
        <begin position="1"/>
        <end position="21"/>
    </location>
</feature>
<dbReference type="AlphaFoldDB" id="A0A1M5PN35"/>
<dbReference type="PROSITE" id="PS51257">
    <property type="entry name" value="PROKAR_LIPOPROTEIN"/>
    <property type="match status" value="1"/>
</dbReference>
<feature type="chain" id="PRO_5012229116" evidence="1">
    <location>
        <begin position="22"/>
        <end position="520"/>
    </location>
</feature>
<organism evidence="2 3">
    <name type="scientific">Chryseobacterium oranimense</name>
    <dbReference type="NCBI Taxonomy" id="421058"/>
    <lineage>
        <taxon>Bacteria</taxon>
        <taxon>Pseudomonadati</taxon>
        <taxon>Bacteroidota</taxon>
        <taxon>Flavobacteriia</taxon>
        <taxon>Flavobacteriales</taxon>
        <taxon>Weeksellaceae</taxon>
        <taxon>Chryseobacterium group</taxon>
        <taxon>Chryseobacterium</taxon>
    </lineage>
</organism>
<reference evidence="3" key="1">
    <citation type="submission" date="2016-11" db="EMBL/GenBank/DDBJ databases">
        <authorList>
            <person name="Varghese N."/>
            <person name="Submissions S."/>
        </authorList>
    </citation>
    <scope>NUCLEOTIDE SEQUENCE [LARGE SCALE GENOMIC DNA]</scope>
    <source>
        <strain evidence="3">DSM 19055</strain>
    </source>
</reference>
<dbReference type="OrthoDB" id="9764164at2"/>
<evidence type="ECO:0000313" key="2">
    <source>
        <dbReference type="EMBL" id="SHH02989.1"/>
    </source>
</evidence>
<dbReference type="InterPro" id="IPR036514">
    <property type="entry name" value="SGNH_hydro_sf"/>
</dbReference>
<evidence type="ECO:0000256" key="1">
    <source>
        <dbReference type="SAM" id="SignalP"/>
    </source>
</evidence>
<dbReference type="Proteomes" id="UP000184047">
    <property type="component" value="Unassembled WGS sequence"/>
</dbReference>
<dbReference type="GO" id="GO:0016788">
    <property type="term" value="F:hydrolase activity, acting on ester bonds"/>
    <property type="evidence" value="ECO:0007669"/>
    <property type="project" value="UniProtKB-ARBA"/>
</dbReference>
<dbReference type="Gene3D" id="3.40.50.1110">
    <property type="entry name" value="SGNH hydrolase"/>
    <property type="match status" value="2"/>
</dbReference>
<keyword evidence="2" id="KW-0378">Hydrolase</keyword>
<accession>A0A1M5PN35</accession>
<name>A0A1M5PN35_9FLAO</name>
<protein>
    <submittedName>
        <fullName evidence="2">GDSL-like Lipase/Acylhydrolase</fullName>
    </submittedName>
</protein>
<evidence type="ECO:0000313" key="3">
    <source>
        <dbReference type="Proteomes" id="UP000184047"/>
    </source>
</evidence>
<keyword evidence="1" id="KW-0732">Signal</keyword>
<sequence>MKKIIISTLAVSALLFTTSCETDFDTDVKDVQVTSGEANFSKYISLGNSLTSGYRDGALYSSGQNESYPSIIAAQMQLAGGGAFKQPLMPNDVGGFIGLPGFPGKLTLQVAANGSLSPVASAPAAALDNVAAGGPYQNMGVPGAKSFHLIAPGYGSAANLALGAANPYFVRFASSTTASVLVDAKAQKATFFSLWIGNNDVLSYATNGGTNSQTVGGVTTYTPAVVQTNNVNPLTYRSNDISDPNLVAGSIKNVLDGLKSVGTTKGVIANIPYVTSIPFFTTVPYNPLTPTTLGSNLATLNASLYGPLKQALTAFGAGDRINLLSSTSANPVLIKDVALTDLSAQLTVALTPSLGAPTAAAFGQIFGQARQATSEDYILLTTSSLIGTTAPGAPAPVNVYGISYPLQNQHVLTKTEAGYVKTAVDAYNNSIKSLADSYGLAFVNSNTKMVELNGKSGIIYDGVRYTAKFVTGGAFSLDGVHLTGRGYAVIANEFIKSINEKYHSTLPQVDINKYSGVKFP</sequence>
<dbReference type="STRING" id="421058.SAMN05421866_1879"/>
<dbReference type="RefSeq" id="WP_073062087.1">
    <property type="nucleotide sequence ID" value="NZ_FQWT01000002.1"/>
</dbReference>
<dbReference type="SUPFAM" id="SSF52266">
    <property type="entry name" value="SGNH hydrolase"/>
    <property type="match status" value="2"/>
</dbReference>
<dbReference type="eggNOG" id="COG2755">
    <property type="taxonomic scope" value="Bacteria"/>
</dbReference>